<sequence>HISHDSDGDSLGHGHPSVRRRLDEIEEMKQLGHRRRRIVLLQGEGIATDLTLPLRDDRIDEVTLEDIMEAVDGMLDVRVAIRQRHLGTVGDVNRQSDGVIVNTRKTPFLPPSSSPNFFPPSPPLSTA</sequence>
<proteinExistence type="predicted"/>
<gene>
    <name evidence="2" type="ORF">PENTCL1PPCAC_12961</name>
</gene>
<feature type="region of interest" description="Disordered" evidence="1">
    <location>
        <begin position="1"/>
        <end position="21"/>
    </location>
</feature>
<evidence type="ECO:0000313" key="3">
    <source>
        <dbReference type="Proteomes" id="UP001432027"/>
    </source>
</evidence>
<dbReference type="EMBL" id="BTSX01000003">
    <property type="protein sequence ID" value="GMS90786.1"/>
    <property type="molecule type" value="Genomic_DNA"/>
</dbReference>
<feature type="compositionally biased region" description="Pro residues" evidence="1">
    <location>
        <begin position="108"/>
        <end position="127"/>
    </location>
</feature>
<feature type="region of interest" description="Disordered" evidence="1">
    <location>
        <begin position="103"/>
        <end position="127"/>
    </location>
</feature>
<feature type="non-terminal residue" evidence="2">
    <location>
        <position position="127"/>
    </location>
</feature>
<feature type="non-terminal residue" evidence="2">
    <location>
        <position position="1"/>
    </location>
</feature>
<accession>A0AAV5TF85</accession>
<feature type="compositionally biased region" description="Basic and acidic residues" evidence="1">
    <location>
        <begin position="1"/>
        <end position="12"/>
    </location>
</feature>
<dbReference type="AlphaFoldDB" id="A0AAV5TF85"/>
<dbReference type="Proteomes" id="UP001432027">
    <property type="component" value="Unassembled WGS sequence"/>
</dbReference>
<keyword evidence="3" id="KW-1185">Reference proteome</keyword>
<evidence type="ECO:0000313" key="2">
    <source>
        <dbReference type="EMBL" id="GMS90786.1"/>
    </source>
</evidence>
<evidence type="ECO:0000256" key="1">
    <source>
        <dbReference type="SAM" id="MobiDB-lite"/>
    </source>
</evidence>
<reference evidence="2" key="1">
    <citation type="submission" date="2023-10" db="EMBL/GenBank/DDBJ databases">
        <title>Genome assembly of Pristionchus species.</title>
        <authorList>
            <person name="Yoshida K."/>
            <person name="Sommer R.J."/>
        </authorList>
    </citation>
    <scope>NUCLEOTIDE SEQUENCE</scope>
    <source>
        <strain evidence="2">RS0144</strain>
    </source>
</reference>
<name>A0AAV5TF85_9BILA</name>
<comment type="caution">
    <text evidence="2">The sequence shown here is derived from an EMBL/GenBank/DDBJ whole genome shotgun (WGS) entry which is preliminary data.</text>
</comment>
<protein>
    <submittedName>
        <fullName evidence="2">Uncharacterized protein</fullName>
    </submittedName>
</protein>
<organism evidence="2 3">
    <name type="scientific">Pristionchus entomophagus</name>
    <dbReference type="NCBI Taxonomy" id="358040"/>
    <lineage>
        <taxon>Eukaryota</taxon>
        <taxon>Metazoa</taxon>
        <taxon>Ecdysozoa</taxon>
        <taxon>Nematoda</taxon>
        <taxon>Chromadorea</taxon>
        <taxon>Rhabditida</taxon>
        <taxon>Rhabditina</taxon>
        <taxon>Diplogasteromorpha</taxon>
        <taxon>Diplogasteroidea</taxon>
        <taxon>Neodiplogasteridae</taxon>
        <taxon>Pristionchus</taxon>
    </lineage>
</organism>